<dbReference type="AlphaFoldDB" id="A0A699SS84"/>
<proteinExistence type="predicted"/>
<accession>A0A699SS84</accession>
<evidence type="ECO:0000313" key="1">
    <source>
        <dbReference type="EMBL" id="GFD00470.1"/>
    </source>
</evidence>
<organism evidence="1">
    <name type="scientific">Tanacetum cinerariifolium</name>
    <name type="common">Dalmatian daisy</name>
    <name type="synonym">Chrysanthemum cinerariifolium</name>
    <dbReference type="NCBI Taxonomy" id="118510"/>
    <lineage>
        <taxon>Eukaryota</taxon>
        <taxon>Viridiplantae</taxon>
        <taxon>Streptophyta</taxon>
        <taxon>Embryophyta</taxon>
        <taxon>Tracheophyta</taxon>
        <taxon>Spermatophyta</taxon>
        <taxon>Magnoliopsida</taxon>
        <taxon>eudicotyledons</taxon>
        <taxon>Gunneridae</taxon>
        <taxon>Pentapetalae</taxon>
        <taxon>asterids</taxon>
        <taxon>campanulids</taxon>
        <taxon>Asterales</taxon>
        <taxon>Asteraceae</taxon>
        <taxon>Asteroideae</taxon>
        <taxon>Anthemideae</taxon>
        <taxon>Anthemidinae</taxon>
        <taxon>Tanacetum</taxon>
    </lineage>
</organism>
<gene>
    <name evidence="1" type="ORF">Tci_872439</name>
</gene>
<feature type="non-terminal residue" evidence="1">
    <location>
        <position position="1"/>
    </location>
</feature>
<name>A0A699SS84_TANCI</name>
<sequence>VVVGRSLSSSKADSNGGVIGLAMSLPLNLVEALDLVEDDCFGVDAYGLSDFGA</sequence>
<protein>
    <submittedName>
        <fullName evidence="1">Uncharacterized protein</fullName>
    </submittedName>
</protein>
<comment type="caution">
    <text evidence="1">The sequence shown here is derived from an EMBL/GenBank/DDBJ whole genome shotgun (WGS) entry which is preliminary data.</text>
</comment>
<reference evidence="1" key="1">
    <citation type="journal article" date="2019" name="Sci. Rep.">
        <title>Draft genome of Tanacetum cinerariifolium, the natural source of mosquito coil.</title>
        <authorList>
            <person name="Yamashiro T."/>
            <person name="Shiraishi A."/>
            <person name="Satake H."/>
            <person name="Nakayama K."/>
        </authorList>
    </citation>
    <scope>NUCLEOTIDE SEQUENCE</scope>
</reference>
<dbReference type="EMBL" id="BKCJ011185123">
    <property type="protein sequence ID" value="GFD00470.1"/>
    <property type="molecule type" value="Genomic_DNA"/>
</dbReference>